<dbReference type="RefSeq" id="WP_105222234.1">
    <property type="nucleotide sequence ID" value="NZ_CAWNSU010000004.1"/>
</dbReference>
<dbReference type="AlphaFoldDB" id="A0A6N8G1W3"/>
<proteinExistence type="predicted"/>
<comment type="caution">
    <text evidence="2">The sequence shown here is derived from an EMBL/GenBank/DDBJ whole genome shotgun (WGS) entry which is preliminary data.</text>
</comment>
<feature type="coiled-coil region" evidence="1">
    <location>
        <begin position="86"/>
        <end position="120"/>
    </location>
</feature>
<reference evidence="2 3" key="1">
    <citation type="journal article" date="2019" name="Front. Microbiol.">
        <title>Genomic Features for Desiccation Tolerance and Sugar Biosynthesis in the Extremophile Gloeocapsopsis sp. UTEX B3054.</title>
        <authorList>
            <person name="Urrejola C."/>
            <person name="Alcorta J."/>
            <person name="Salas L."/>
            <person name="Vasquez M."/>
            <person name="Polz M.F."/>
            <person name="Vicuna R."/>
            <person name="Diez B."/>
        </authorList>
    </citation>
    <scope>NUCLEOTIDE SEQUENCE [LARGE SCALE GENOMIC DNA]</scope>
    <source>
        <strain evidence="2 3">1H9</strain>
    </source>
</reference>
<dbReference type="EMBL" id="NAPY01000073">
    <property type="protein sequence ID" value="MUL39323.1"/>
    <property type="molecule type" value="Genomic_DNA"/>
</dbReference>
<sequence length="171" mass="19903">MNKEIKETKERQINPRSLENLKLGAKARDKGKIRRNTTLLPATIAWLDKRGNASDLIDQLVKAAQRGELKPSDAHEQKDSQQYLTSNDAHKQIEVLQAELTTVQEQVVRLQIEIEQLRCLPQKFVNKFIELKRSQWGNNPAQRGNFSTESRAWDIFRQFKQLIEENPEKLE</sequence>
<accession>A0A6N8G1W3</accession>
<protein>
    <submittedName>
        <fullName evidence="2">Uncharacterized protein</fullName>
    </submittedName>
</protein>
<keyword evidence="1" id="KW-0175">Coiled coil</keyword>
<gene>
    <name evidence="2" type="ORF">BWI75_24295</name>
</gene>
<evidence type="ECO:0000256" key="1">
    <source>
        <dbReference type="SAM" id="Coils"/>
    </source>
</evidence>
<organism evidence="2 3">
    <name type="scientific">Gloeocapsopsis dulcis AAB1 = 1H9</name>
    <dbReference type="NCBI Taxonomy" id="1433147"/>
    <lineage>
        <taxon>Bacteria</taxon>
        <taxon>Bacillati</taxon>
        <taxon>Cyanobacteriota</taxon>
        <taxon>Cyanophyceae</taxon>
        <taxon>Oscillatoriophycideae</taxon>
        <taxon>Chroococcales</taxon>
        <taxon>Chroococcaceae</taxon>
        <taxon>Gloeocapsopsis</taxon>
        <taxon>Gloeocapsopsis dulcis</taxon>
    </lineage>
</organism>
<evidence type="ECO:0000313" key="2">
    <source>
        <dbReference type="EMBL" id="MUL39323.1"/>
    </source>
</evidence>
<name>A0A6N8G1W3_9CHRO</name>
<keyword evidence="3" id="KW-1185">Reference proteome</keyword>
<dbReference type="OrthoDB" id="518238at2"/>
<dbReference type="Proteomes" id="UP000441797">
    <property type="component" value="Unassembled WGS sequence"/>
</dbReference>
<evidence type="ECO:0000313" key="3">
    <source>
        <dbReference type="Proteomes" id="UP000441797"/>
    </source>
</evidence>